<dbReference type="OrthoDB" id="409956at2759"/>
<sequence>MSIWVEDTIGRYLPIQEDGNCLFRALAVRLGGNITHKQLRKIIVKEVRDHWGNYINNVFDYKNANKYYWGMLQLGKWGSAAECLACANVFNRRVVIVRDGILLVDHGSRDDIHPIVLRYIGDNHYDLHEPAVVSLFNAGGAAVARSPVAVAPAAVAFAKSTSWKRHPQPRVVTFSQKLRRVDFEKRLKG</sequence>
<dbReference type="Proteomes" id="UP001152799">
    <property type="component" value="Chromosome 8"/>
</dbReference>
<dbReference type="InterPro" id="IPR050704">
    <property type="entry name" value="Peptidase_C85-like"/>
</dbReference>
<evidence type="ECO:0000313" key="3">
    <source>
        <dbReference type="Proteomes" id="UP001152799"/>
    </source>
</evidence>
<protein>
    <recommendedName>
        <fullName evidence="1">OTU domain-containing protein</fullName>
    </recommendedName>
</protein>
<feature type="domain" description="OTU" evidence="1">
    <location>
        <begin position="10"/>
        <end position="131"/>
    </location>
</feature>
<dbReference type="GO" id="GO:0016579">
    <property type="term" value="P:protein deubiquitination"/>
    <property type="evidence" value="ECO:0007669"/>
    <property type="project" value="TreeGrafter"/>
</dbReference>
<dbReference type="PROSITE" id="PS50802">
    <property type="entry name" value="OTU"/>
    <property type="match status" value="1"/>
</dbReference>
<evidence type="ECO:0000313" key="2">
    <source>
        <dbReference type="EMBL" id="CAG9772098.1"/>
    </source>
</evidence>
<dbReference type="Pfam" id="PF02338">
    <property type="entry name" value="OTU"/>
    <property type="match status" value="1"/>
</dbReference>
<accession>A0A9N9MWU0</accession>
<dbReference type="PANTHER" id="PTHR12419:SF11">
    <property type="entry name" value="OTU DOMAIN-CONTAINING PROTEIN DDB_G0284757"/>
    <property type="match status" value="1"/>
</dbReference>
<dbReference type="SUPFAM" id="SSF54001">
    <property type="entry name" value="Cysteine proteinases"/>
    <property type="match status" value="1"/>
</dbReference>
<dbReference type="InterPro" id="IPR038765">
    <property type="entry name" value="Papain-like_cys_pep_sf"/>
</dbReference>
<dbReference type="EMBL" id="OU892284">
    <property type="protein sequence ID" value="CAG9772098.1"/>
    <property type="molecule type" value="Genomic_DNA"/>
</dbReference>
<dbReference type="GO" id="GO:0004843">
    <property type="term" value="F:cysteine-type deubiquitinase activity"/>
    <property type="evidence" value="ECO:0007669"/>
    <property type="project" value="TreeGrafter"/>
</dbReference>
<gene>
    <name evidence="2" type="ORF">CEUTPL_LOCUS12520</name>
</gene>
<dbReference type="Gene3D" id="3.90.70.80">
    <property type="match status" value="1"/>
</dbReference>
<dbReference type="CDD" id="cd22744">
    <property type="entry name" value="OTU"/>
    <property type="match status" value="1"/>
</dbReference>
<proteinExistence type="predicted"/>
<organism evidence="2 3">
    <name type="scientific">Ceutorhynchus assimilis</name>
    <name type="common">cabbage seed weevil</name>
    <dbReference type="NCBI Taxonomy" id="467358"/>
    <lineage>
        <taxon>Eukaryota</taxon>
        <taxon>Metazoa</taxon>
        <taxon>Ecdysozoa</taxon>
        <taxon>Arthropoda</taxon>
        <taxon>Hexapoda</taxon>
        <taxon>Insecta</taxon>
        <taxon>Pterygota</taxon>
        <taxon>Neoptera</taxon>
        <taxon>Endopterygota</taxon>
        <taxon>Coleoptera</taxon>
        <taxon>Polyphaga</taxon>
        <taxon>Cucujiformia</taxon>
        <taxon>Curculionidae</taxon>
        <taxon>Ceutorhynchinae</taxon>
        <taxon>Ceutorhynchus</taxon>
    </lineage>
</organism>
<name>A0A9N9MWU0_9CUCU</name>
<reference evidence="2" key="1">
    <citation type="submission" date="2022-01" db="EMBL/GenBank/DDBJ databases">
        <authorList>
            <person name="King R."/>
        </authorList>
    </citation>
    <scope>NUCLEOTIDE SEQUENCE</scope>
</reference>
<evidence type="ECO:0000259" key="1">
    <source>
        <dbReference type="PROSITE" id="PS50802"/>
    </source>
</evidence>
<keyword evidence="3" id="KW-1185">Reference proteome</keyword>
<dbReference type="AlphaFoldDB" id="A0A9N9MWU0"/>
<dbReference type="InterPro" id="IPR003323">
    <property type="entry name" value="OTU_dom"/>
</dbReference>
<dbReference type="PANTHER" id="PTHR12419">
    <property type="entry name" value="OTU DOMAIN CONTAINING PROTEIN"/>
    <property type="match status" value="1"/>
</dbReference>